<dbReference type="InterPro" id="IPR040765">
    <property type="entry name" value="Tudor_1_RapA"/>
</dbReference>
<dbReference type="SMART" id="SM00490">
    <property type="entry name" value="HELICc"/>
    <property type="match status" value="1"/>
</dbReference>
<feature type="short sequence motif" description="DEAH box" evidence="9">
    <location>
        <begin position="291"/>
        <end position="294"/>
    </location>
</feature>
<comment type="subunit">
    <text evidence="9">Interacts with the RNAP. Has a higher affinity for the core RNAP than for the holoenzyme. Its ATPase activity is stimulated by binding to RNAP.</text>
</comment>
<dbReference type="Gene3D" id="3.40.50.10810">
    <property type="entry name" value="Tandem AAA-ATPase domain"/>
    <property type="match status" value="1"/>
</dbReference>
<dbReference type="NCBIfam" id="NF003426">
    <property type="entry name" value="PRK04914.1"/>
    <property type="match status" value="1"/>
</dbReference>
<keyword evidence="6 9" id="KW-0238">DNA-binding</keyword>
<evidence type="ECO:0000259" key="11">
    <source>
        <dbReference type="PROSITE" id="PS51194"/>
    </source>
</evidence>
<evidence type="ECO:0000256" key="3">
    <source>
        <dbReference type="ARBA" id="ARBA00022806"/>
    </source>
</evidence>
<evidence type="ECO:0000313" key="13">
    <source>
        <dbReference type="Proteomes" id="UP000234845"/>
    </source>
</evidence>
<accession>A0A2N5Y3X9</accession>
<dbReference type="InterPro" id="IPR001650">
    <property type="entry name" value="Helicase_C-like"/>
</dbReference>
<dbReference type="InterPro" id="IPR049730">
    <property type="entry name" value="SNF2/RAD54-like_C"/>
</dbReference>
<dbReference type="HAMAP" id="MF_01821">
    <property type="entry name" value="Helicase_RapA"/>
    <property type="match status" value="1"/>
</dbReference>
<dbReference type="Pfam" id="PF00271">
    <property type="entry name" value="Helicase_C"/>
    <property type="match status" value="1"/>
</dbReference>
<dbReference type="InterPro" id="IPR000330">
    <property type="entry name" value="SNF2_N"/>
</dbReference>
<keyword evidence="13" id="KW-1185">Reference proteome</keyword>
<keyword evidence="3 9" id="KW-0347">Helicase</keyword>
<dbReference type="InterPro" id="IPR022737">
    <property type="entry name" value="RapA_C"/>
</dbReference>
<evidence type="ECO:0000256" key="8">
    <source>
        <dbReference type="ARBA" id="ARBA00023163"/>
    </source>
</evidence>
<dbReference type="CDD" id="cd18793">
    <property type="entry name" value="SF2_C_SNF"/>
    <property type="match status" value="1"/>
</dbReference>
<dbReference type="GO" id="GO:0004386">
    <property type="term" value="F:helicase activity"/>
    <property type="evidence" value="ECO:0007669"/>
    <property type="project" value="UniProtKB-UniRule"/>
</dbReference>
<dbReference type="Pfam" id="PF00176">
    <property type="entry name" value="SNF2-rel_dom"/>
    <property type="match status" value="1"/>
</dbReference>
<dbReference type="Gene3D" id="2.30.30.930">
    <property type="match status" value="1"/>
</dbReference>
<dbReference type="SUPFAM" id="SSF52540">
    <property type="entry name" value="P-loop containing nucleoside triphosphate hydrolases"/>
    <property type="match status" value="2"/>
</dbReference>
<protein>
    <recommendedName>
        <fullName evidence="9">RNA polymerase-associated protein RapA</fullName>
        <ecNumber evidence="9">3.6.4.-</ecNumber>
    </recommendedName>
    <alternativeName>
        <fullName evidence="9">ATP-dependent helicase HepA</fullName>
    </alternativeName>
</protein>
<dbReference type="GO" id="GO:0003677">
    <property type="term" value="F:DNA binding"/>
    <property type="evidence" value="ECO:0007669"/>
    <property type="project" value="UniProtKB-KW"/>
</dbReference>
<comment type="caution">
    <text evidence="12">The sequence shown here is derived from an EMBL/GenBank/DDBJ whole genome shotgun (WGS) entry which is preliminary data.</text>
</comment>
<dbReference type="Gene3D" id="6.10.140.1500">
    <property type="match status" value="1"/>
</dbReference>
<dbReference type="GO" id="GO:0006355">
    <property type="term" value="P:regulation of DNA-templated transcription"/>
    <property type="evidence" value="ECO:0007669"/>
    <property type="project" value="UniProtKB-UniRule"/>
</dbReference>
<dbReference type="Pfam" id="PF18337">
    <property type="entry name" value="Tudor_RapA"/>
    <property type="match status" value="1"/>
</dbReference>
<dbReference type="Gene3D" id="3.30.360.80">
    <property type="match status" value="1"/>
</dbReference>
<gene>
    <name evidence="9" type="primary">rapA</name>
    <name evidence="12" type="ORF">CWI75_06695</name>
</gene>
<dbReference type="PROSITE" id="PS51192">
    <property type="entry name" value="HELICASE_ATP_BIND_1"/>
    <property type="match status" value="1"/>
</dbReference>
<evidence type="ECO:0000256" key="6">
    <source>
        <dbReference type="ARBA" id="ARBA00023125"/>
    </source>
</evidence>
<dbReference type="EMBL" id="PKLZ01000003">
    <property type="protein sequence ID" value="PLW83103.1"/>
    <property type="molecule type" value="Genomic_DNA"/>
</dbReference>
<evidence type="ECO:0000259" key="10">
    <source>
        <dbReference type="PROSITE" id="PS51192"/>
    </source>
</evidence>
<evidence type="ECO:0000313" key="12">
    <source>
        <dbReference type="EMBL" id="PLW83103.1"/>
    </source>
</evidence>
<dbReference type="Pfam" id="PF18339">
    <property type="entry name" value="Tudor_1_RapA"/>
    <property type="match status" value="1"/>
</dbReference>
<keyword evidence="1 9" id="KW-0547">Nucleotide-binding</keyword>
<name>A0A2N5Y3X9_9GAMM</name>
<dbReference type="InterPro" id="IPR027417">
    <property type="entry name" value="P-loop_NTPase"/>
</dbReference>
<keyword evidence="2 9" id="KW-0378">Hydrolase</keyword>
<reference evidence="13" key="1">
    <citation type="submission" date="2017-11" db="EMBL/GenBank/DDBJ databases">
        <title>The draft genome sequence of Chromatocurvus sp. F02.</title>
        <authorList>
            <person name="Du Z.-J."/>
            <person name="Chang Y.-Q."/>
        </authorList>
    </citation>
    <scope>NUCLEOTIDE SEQUENCE [LARGE SCALE GENOMIC DNA]</scope>
    <source>
        <strain evidence="13">F02</strain>
    </source>
</reference>
<dbReference type="InterPro" id="IPR023949">
    <property type="entry name" value="Helicase_RapA"/>
</dbReference>
<dbReference type="RefSeq" id="WP_101520704.1">
    <property type="nucleotide sequence ID" value="NZ_PKLZ01000003.1"/>
</dbReference>
<organism evidence="12 13">
    <name type="scientific">Kineobactrum sediminis</name>
    <dbReference type="NCBI Taxonomy" id="1905677"/>
    <lineage>
        <taxon>Bacteria</taxon>
        <taxon>Pseudomonadati</taxon>
        <taxon>Pseudomonadota</taxon>
        <taxon>Gammaproteobacteria</taxon>
        <taxon>Cellvibrionales</taxon>
        <taxon>Halieaceae</taxon>
        <taxon>Kineobactrum</taxon>
    </lineage>
</organism>
<dbReference type="Gene3D" id="2.30.30.140">
    <property type="match status" value="1"/>
</dbReference>
<dbReference type="OrthoDB" id="9814088at2"/>
<proteinExistence type="inferred from homology"/>
<dbReference type="InterPro" id="IPR040766">
    <property type="entry name" value="Tudor_2_RapA"/>
</dbReference>
<comment type="similarity">
    <text evidence="9">Belongs to the SNF2/RAD54 helicase family. RapA subfamily.</text>
</comment>
<evidence type="ECO:0000256" key="9">
    <source>
        <dbReference type="HAMAP-Rule" id="MF_01821"/>
    </source>
</evidence>
<keyword evidence="4 9" id="KW-0067">ATP-binding</keyword>
<feature type="domain" description="Helicase ATP-binding" evidence="10">
    <location>
        <begin position="162"/>
        <end position="345"/>
    </location>
</feature>
<keyword evidence="7 9" id="KW-0010">Activator</keyword>
<keyword evidence="8 9" id="KW-0804">Transcription</keyword>
<dbReference type="SMART" id="SM00487">
    <property type="entry name" value="DEXDc"/>
    <property type="match status" value="1"/>
</dbReference>
<feature type="binding site" evidence="9">
    <location>
        <begin position="175"/>
        <end position="182"/>
    </location>
    <ligand>
        <name>ATP</name>
        <dbReference type="ChEBI" id="CHEBI:30616"/>
    </ligand>
</feature>
<dbReference type="Proteomes" id="UP000234845">
    <property type="component" value="Unassembled WGS sequence"/>
</dbReference>
<keyword evidence="5 9" id="KW-0805">Transcription regulation</keyword>
<comment type="function">
    <text evidence="9">Transcription regulator that activates transcription by stimulating RNA polymerase (RNAP) recycling in case of stress conditions such as supercoiled DNA or high salt concentrations. Probably acts by releasing the RNAP, when it is trapped or immobilized on tightly supercoiled DNA. Does not activate transcription on linear DNA. Probably not involved in DNA repair.</text>
</comment>
<sequence>MDYIVGQRWVSHADSQLGLGVIVEIEPRRVTVSFPAVGEERTYALDNAPLTRLRFKEGDHISTINSVELVVTDVQEKGGLLLYSGIDHHDQAITVSELELDAFVQITTPQQRLLNGHFDKNDDFALRVATLAHLDRLQHSPARGLMGSRTSLLPHQVYIANEVGQRHAPRVLLADEVGLGKTIEAGMIVHQQLLTGRAARVLILVPQTLLHQWLVEMLRRFNLHFSLFDEERLQAMSEHDPLDDGEMALELSADSPFDSEQLVLCSLDLFRDNPDRQLQALMADWDLVVVDEAHHLHWSPDAPGEDYRFVAALGRQSAGLLLLTATPEQVGLDSHFARLQLLDPERFHSLEQFQQEERQYRRWSEMAEQIEAGTVPDDLPPGLDPTAPATTLIDQILDRHGTGRVMFRNTRAAISGFPERILHRYPLPSPDAYLHARIDLESALHPESPYHDDSWLAFDPRVEWLEQTLKRLRPEKVLVICARAMTAVALEHYLHLRAGIRSAAFYEGLSIIERDRAAAYFADEVNGAQTLVCSEIGSEGRNFQFAHHLILFDLPLNPDLLEQRIGRLDRIGQTGDVHIHVPFLENSAQETLLDWYDHGLDLFHESCSAGTMIFEAFQDRLLPQLEQRDDNFATLLAETTEFTLATRRELREGRDRLLERNSCKPEVAAQVIAEIQENEDSETLQGYLETLCDAYGVEHEHHSEQALILRPTEHMLTAHFPHLPEEGVTVTFSRDKALAREDIAFMTWEHPMMVDAMDMLHSTELGNAAIATIKLKGIAPGTMLLESIFTVNCVAPRGLQLERFLPLTPVRLLVDARGKDLADLVPHTRLNGLVEKVNKSTALAIIRQVHLDVENKMSLAGKLAEARLAPILTTAETRMRNDLGAELERLESLREVNPSIRQEEIDHLGYRIEECATHIRHASLQLQALRLILTT</sequence>
<evidence type="ECO:0000256" key="4">
    <source>
        <dbReference type="ARBA" id="ARBA00022840"/>
    </source>
</evidence>
<dbReference type="AlphaFoldDB" id="A0A2N5Y3X9"/>
<dbReference type="PANTHER" id="PTHR10799">
    <property type="entry name" value="SNF2/RAD54 HELICASE FAMILY"/>
    <property type="match status" value="1"/>
</dbReference>
<dbReference type="EC" id="3.6.4.-" evidence="9"/>
<dbReference type="GO" id="GO:0016817">
    <property type="term" value="F:hydrolase activity, acting on acid anhydrides"/>
    <property type="evidence" value="ECO:0007669"/>
    <property type="project" value="InterPro"/>
</dbReference>
<dbReference type="InterPro" id="IPR014001">
    <property type="entry name" value="Helicase_ATP-bd"/>
</dbReference>
<dbReference type="GO" id="GO:0005524">
    <property type="term" value="F:ATP binding"/>
    <property type="evidence" value="ECO:0007669"/>
    <property type="project" value="UniProtKB-UniRule"/>
</dbReference>
<dbReference type="InterPro" id="IPR038718">
    <property type="entry name" value="SNF2-like_sf"/>
</dbReference>
<dbReference type="Pfam" id="PF12137">
    <property type="entry name" value="RapA_C"/>
    <property type="match status" value="1"/>
</dbReference>
<evidence type="ECO:0000256" key="2">
    <source>
        <dbReference type="ARBA" id="ARBA00022801"/>
    </source>
</evidence>
<evidence type="ECO:0000256" key="7">
    <source>
        <dbReference type="ARBA" id="ARBA00023159"/>
    </source>
</evidence>
<dbReference type="CDD" id="cd18011">
    <property type="entry name" value="DEXDc_RapA"/>
    <property type="match status" value="1"/>
</dbReference>
<feature type="domain" description="Helicase C-terminal" evidence="11">
    <location>
        <begin position="464"/>
        <end position="633"/>
    </location>
</feature>
<evidence type="ECO:0000256" key="1">
    <source>
        <dbReference type="ARBA" id="ARBA00022741"/>
    </source>
</evidence>
<dbReference type="Gene3D" id="3.40.50.300">
    <property type="entry name" value="P-loop containing nucleotide triphosphate hydrolases"/>
    <property type="match status" value="1"/>
</dbReference>
<evidence type="ECO:0000256" key="5">
    <source>
        <dbReference type="ARBA" id="ARBA00023015"/>
    </source>
</evidence>
<dbReference type="PROSITE" id="PS51194">
    <property type="entry name" value="HELICASE_CTER"/>
    <property type="match status" value="1"/>
</dbReference>
<dbReference type="InterPro" id="IPR057342">
    <property type="entry name" value="DEXDc_RapA"/>
</dbReference>